<keyword evidence="2" id="KW-1003">Cell membrane</keyword>
<evidence type="ECO:0000256" key="2">
    <source>
        <dbReference type="ARBA" id="ARBA00022475"/>
    </source>
</evidence>
<proteinExistence type="predicted"/>
<comment type="subcellular location">
    <subcellularLocation>
        <location evidence="1">Cell membrane</location>
        <topology evidence="1">Multi-pass membrane protein</topology>
    </subcellularLocation>
</comment>
<organism evidence="7 8">
    <name type="scientific">Candidatus Abyssobacteria bacterium SURF_17</name>
    <dbReference type="NCBI Taxonomy" id="2093361"/>
    <lineage>
        <taxon>Bacteria</taxon>
        <taxon>Pseudomonadati</taxon>
        <taxon>Candidatus Hydrogenedentota</taxon>
        <taxon>Candidatus Abyssobacteria</taxon>
    </lineage>
</organism>
<keyword evidence="3 6" id="KW-0812">Transmembrane</keyword>
<evidence type="ECO:0000313" key="7">
    <source>
        <dbReference type="EMBL" id="RJP67224.1"/>
    </source>
</evidence>
<keyword evidence="5 6" id="KW-0472">Membrane</keyword>
<accession>A0A419ETI1</accession>
<keyword evidence="4 6" id="KW-1133">Transmembrane helix</keyword>
<feature type="transmembrane region" description="Helical" evidence="6">
    <location>
        <begin position="264"/>
        <end position="285"/>
    </location>
</feature>
<evidence type="ECO:0000256" key="4">
    <source>
        <dbReference type="ARBA" id="ARBA00022989"/>
    </source>
</evidence>
<dbReference type="InterPro" id="IPR036388">
    <property type="entry name" value="WH-like_DNA-bd_sf"/>
</dbReference>
<dbReference type="Pfam" id="PF03631">
    <property type="entry name" value="Virul_fac_BrkB"/>
    <property type="match status" value="1"/>
</dbReference>
<feature type="transmembrane region" description="Helical" evidence="6">
    <location>
        <begin position="58"/>
        <end position="78"/>
    </location>
</feature>
<sequence length="431" mass="49193">MRTTARWQRRTQELSRNLIERDLSDFSPRARVIVYPIRVAVRTVEEFLADKCLQRASALAFASLLALVPVTAIFFFVLTKLEGFSDLRLRIEDFLFSNFVPARTDVVREYLIQYTQNVTLLGVFGVVALFITAIFLFNTIEHTFNDIWHAKRRRPFLSKFTAFWTVLTATPLLTLLSFYIAAKLAAQNLDIFSLKFLTYVLNWLAFWFAYQFIPYTNVRVRAAAAGAIVGGTLWELAKGGFNWYIANMTSFDKIYGSLGAIPVFLLWIYLTWLIVLFGTEVAYAVQYPQVKSQMSSAEMAGYLEFYSVRSMAEIARRFTYGDGRDASTIDTLKEVGIPPELLGRILNRLSEKRLVSYTEDKEYVPARHPATITVRDVIEAVSETKMRAPDDVTDPISNRLKETFQEVVTGANSALEGLNLQMLIDEAEKKR</sequence>
<dbReference type="PANTHER" id="PTHR30213:SF0">
    <property type="entry name" value="UPF0761 MEMBRANE PROTEIN YIHY"/>
    <property type="match status" value="1"/>
</dbReference>
<name>A0A419ETI1_9BACT</name>
<reference evidence="7 8" key="1">
    <citation type="journal article" date="2017" name="ISME J.">
        <title>Energy and carbon metabolisms in a deep terrestrial subsurface fluid microbial community.</title>
        <authorList>
            <person name="Momper L."/>
            <person name="Jungbluth S.P."/>
            <person name="Lee M.D."/>
            <person name="Amend J.P."/>
        </authorList>
    </citation>
    <scope>NUCLEOTIDE SEQUENCE [LARGE SCALE GENOMIC DNA]</scope>
    <source>
        <strain evidence="7">SURF_17</strain>
    </source>
</reference>
<feature type="transmembrane region" description="Helical" evidence="6">
    <location>
        <begin position="118"/>
        <end position="140"/>
    </location>
</feature>
<dbReference type="EMBL" id="QZKI01000107">
    <property type="protein sequence ID" value="RJP67224.1"/>
    <property type="molecule type" value="Genomic_DNA"/>
</dbReference>
<evidence type="ECO:0000256" key="1">
    <source>
        <dbReference type="ARBA" id="ARBA00004651"/>
    </source>
</evidence>
<dbReference type="Proteomes" id="UP000285961">
    <property type="component" value="Unassembled WGS sequence"/>
</dbReference>
<evidence type="ECO:0000256" key="5">
    <source>
        <dbReference type="ARBA" id="ARBA00023136"/>
    </source>
</evidence>
<dbReference type="GO" id="GO:0005886">
    <property type="term" value="C:plasma membrane"/>
    <property type="evidence" value="ECO:0007669"/>
    <property type="project" value="UniProtKB-SubCell"/>
</dbReference>
<evidence type="ECO:0000313" key="8">
    <source>
        <dbReference type="Proteomes" id="UP000285961"/>
    </source>
</evidence>
<dbReference type="PANTHER" id="PTHR30213">
    <property type="entry name" value="INNER MEMBRANE PROTEIN YHJD"/>
    <property type="match status" value="1"/>
</dbReference>
<dbReference type="Gene3D" id="1.10.10.10">
    <property type="entry name" value="Winged helix-like DNA-binding domain superfamily/Winged helix DNA-binding domain"/>
    <property type="match status" value="1"/>
</dbReference>
<dbReference type="AlphaFoldDB" id="A0A419ETI1"/>
<dbReference type="InterPro" id="IPR017039">
    <property type="entry name" value="Virul_fac_BrkB"/>
</dbReference>
<feature type="transmembrane region" description="Helical" evidence="6">
    <location>
        <begin position="222"/>
        <end position="244"/>
    </location>
</feature>
<feature type="transmembrane region" description="Helical" evidence="6">
    <location>
        <begin position="161"/>
        <end position="180"/>
    </location>
</feature>
<evidence type="ECO:0000256" key="3">
    <source>
        <dbReference type="ARBA" id="ARBA00022692"/>
    </source>
</evidence>
<evidence type="ECO:0000256" key="6">
    <source>
        <dbReference type="SAM" id="Phobius"/>
    </source>
</evidence>
<protein>
    <submittedName>
        <fullName evidence="7">YihY family inner membrane protein</fullName>
    </submittedName>
</protein>
<feature type="transmembrane region" description="Helical" evidence="6">
    <location>
        <begin position="192"/>
        <end position="210"/>
    </location>
</feature>
<dbReference type="NCBIfam" id="TIGR00765">
    <property type="entry name" value="yihY_not_rbn"/>
    <property type="match status" value="1"/>
</dbReference>
<gene>
    <name evidence="7" type="ORF">C4532_14940</name>
</gene>
<comment type="caution">
    <text evidence="7">The sequence shown here is derived from an EMBL/GenBank/DDBJ whole genome shotgun (WGS) entry which is preliminary data.</text>
</comment>